<dbReference type="InterPro" id="IPR053927">
    <property type="entry name" value="FlgK_helical"/>
</dbReference>
<feature type="domain" description="Flagellar basal-body/hook protein C-terminal" evidence="9">
    <location>
        <begin position="431"/>
        <end position="469"/>
    </location>
</feature>
<name>A0A919NSF0_9ACTN</name>
<evidence type="ECO:0000259" key="10">
    <source>
        <dbReference type="Pfam" id="PF22638"/>
    </source>
</evidence>
<dbReference type="AlphaFoldDB" id="A0A919NSF0"/>
<evidence type="ECO:0000259" key="9">
    <source>
        <dbReference type="Pfam" id="PF06429"/>
    </source>
</evidence>
<dbReference type="InterPro" id="IPR002371">
    <property type="entry name" value="FlgK"/>
</dbReference>
<keyword evidence="6 7" id="KW-0975">Bacterial flagellum</keyword>
<evidence type="ECO:0000256" key="4">
    <source>
        <dbReference type="ARBA" id="ARBA00016244"/>
    </source>
</evidence>
<proteinExistence type="inferred from homology"/>
<evidence type="ECO:0000256" key="1">
    <source>
        <dbReference type="ARBA" id="ARBA00004365"/>
    </source>
</evidence>
<evidence type="ECO:0000256" key="3">
    <source>
        <dbReference type="ARBA" id="ARBA00009677"/>
    </source>
</evidence>
<evidence type="ECO:0000256" key="5">
    <source>
        <dbReference type="ARBA" id="ARBA00022525"/>
    </source>
</evidence>
<dbReference type="RefSeq" id="WP_203812124.1">
    <property type="nucleotide sequence ID" value="NZ_BOMY01000044.1"/>
</dbReference>
<keyword evidence="11" id="KW-0966">Cell projection</keyword>
<dbReference type="GO" id="GO:0005198">
    <property type="term" value="F:structural molecule activity"/>
    <property type="evidence" value="ECO:0007669"/>
    <property type="project" value="UniProtKB-UniRule"/>
</dbReference>
<sequence length="476" mass="50759">MASTFGGINTALSSLYAQRRGLDITGQNIANANTEGYTRQRIRMQSQTGSLNPGIYSTTDQVGNGVTVAAIERGRNQYLEDRGRTEHASSAYLTNTKATYDQVESVLAEPSDTALQARLHDMWDGWNDVANNWQDPSTRSSLIERSKTVTTTLNDAYTSISHHFDDQHNQIDAYVTQVNTMASGIADMNNQIAIAQKAGLPANELQDERDRQVMQLSELSGASAILKDDGSANVYVGNVGLVEGFNARELELTGPGTLDEVMSSGDKVALKWSGTDSPVTAGGTMGAMLDSMNNLLTGIVSDLDSVAKGIADTVNTAMAGGYTIDGKPGDGSDPGVPQFFEGTTAAKIKVALTDASQVAFSQGNPDMTGPDPSLDHYVADKLSGMGIDPTGPDATYQSMIGRLGVSAQATARRSEIQDSVKDQVDSARQGESGVNLDEEMTHLLTYQRGYEAASRVLTTIDSMLDQLINRTGMVGR</sequence>
<dbReference type="PANTHER" id="PTHR30033:SF1">
    <property type="entry name" value="FLAGELLAR HOOK-ASSOCIATED PROTEIN 1"/>
    <property type="match status" value="1"/>
</dbReference>
<organism evidence="11 12">
    <name type="scientific">Paractinoplanes tereljensis</name>
    <dbReference type="NCBI Taxonomy" id="571912"/>
    <lineage>
        <taxon>Bacteria</taxon>
        <taxon>Bacillati</taxon>
        <taxon>Actinomycetota</taxon>
        <taxon>Actinomycetes</taxon>
        <taxon>Micromonosporales</taxon>
        <taxon>Micromonosporaceae</taxon>
        <taxon>Paractinoplanes</taxon>
    </lineage>
</organism>
<feature type="domain" description="Flagellar basal body rod protein N-terminal" evidence="8">
    <location>
        <begin position="8"/>
        <end position="38"/>
    </location>
</feature>
<protein>
    <recommendedName>
        <fullName evidence="4 7">Flagellar hook-associated protein 1</fullName>
        <shortName evidence="7">HAP1</shortName>
    </recommendedName>
</protein>
<evidence type="ECO:0000313" key="11">
    <source>
        <dbReference type="EMBL" id="GIF24250.1"/>
    </source>
</evidence>
<dbReference type="EMBL" id="BOMY01000044">
    <property type="protein sequence ID" value="GIF24250.1"/>
    <property type="molecule type" value="Genomic_DNA"/>
</dbReference>
<dbReference type="PANTHER" id="PTHR30033">
    <property type="entry name" value="FLAGELLAR HOOK-ASSOCIATED PROTEIN 1"/>
    <property type="match status" value="1"/>
</dbReference>
<evidence type="ECO:0000256" key="2">
    <source>
        <dbReference type="ARBA" id="ARBA00004613"/>
    </source>
</evidence>
<dbReference type="Pfam" id="PF06429">
    <property type="entry name" value="Flg_bbr_C"/>
    <property type="match status" value="1"/>
</dbReference>
<dbReference type="InterPro" id="IPR010930">
    <property type="entry name" value="Flg_bb/hook_C_dom"/>
</dbReference>
<evidence type="ECO:0000256" key="6">
    <source>
        <dbReference type="ARBA" id="ARBA00023143"/>
    </source>
</evidence>
<dbReference type="SUPFAM" id="SSF64518">
    <property type="entry name" value="Phase 1 flagellin"/>
    <property type="match status" value="1"/>
</dbReference>
<dbReference type="Proteomes" id="UP000623608">
    <property type="component" value="Unassembled WGS sequence"/>
</dbReference>
<feature type="domain" description="Flagellar hook-associated protein FlgK helical" evidence="10">
    <location>
        <begin position="101"/>
        <end position="329"/>
    </location>
</feature>
<dbReference type="GO" id="GO:0005576">
    <property type="term" value="C:extracellular region"/>
    <property type="evidence" value="ECO:0007669"/>
    <property type="project" value="UniProtKB-SubCell"/>
</dbReference>
<keyword evidence="11" id="KW-0282">Flagellum</keyword>
<keyword evidence="11" id="KW-0969">Cilium</keyword>
<comment type="similarity">
    <text evidence="3 7">Belongs to the flagella basal body rod proteins family.</text>
</comment>
<keyword evidence="5 7" id="KW-0964">Secreted</keyword>
<dbReference type="InterPro" id="IPR001444">
    <property type="entry name" value="Flag_bb_rod_N"/>
</dbReference>
<comment type="subcellular location">
    <subcellularLocation>
        <location evidence="1 7">Bacterial flagellum</location>
    </subcellularLocation>
    <subcellularLocation>
        <location evidence="2 7">Secreted</location>
    </subcellularLocation>
</comment>
<dbReference type="GO" id="GO:0009424">
    <property type="term" value="C:bacterial-type flagellum hook"/>
    <property type="evidence" value="ECO:0007669"/>
    <property type="project" value="UniProtKB-UniRule"/>
</dbReference>
<dbReference type="GO" id="GO:0044780">
    <property type="term" value="P:bacterial-type flagellum assembly"/>
    <property type="evidence" value="ECO:0007669"/>
    <property type="project" value="InterPro"/>
</dbReference>
<keyword evidence="12" id="KW-1185">Reference proteome</keyword>
<evidence type="ECO:0000259" key="8">
    <source>
        <dbReference type="Pfam" id="PF00460"/>
    </source>
</evidence>
<accession>A0A919NSF0</accession>
<comment type="caution">
    <text evidence="11">The sequence shown here is derived from an EMBL/GenBank/DDBJ whole genome shotgun (WGS) entry which is preliminary data.</text>
</comment>
<reference evidence="11" key="1">
    <citation type="submission" date="2021-01" db="EMBL/GenBank/DDBJ databases">
        <title>Whole genome shotgun sequence of Actinoplanes tereljensis NBRC 105297.</title>
        <authorList>
            <person name="Komaki H."/>
            <person name="Tamura T."/>
        </authorList>
    </citation>
    <scope>NUCLEOTIDE SEQUENCE</scope>
    <source>
        <strain evidence="11">NBRC 105297</strain>
    </source>
</reference>
<dbReference type="Pfam" id="PF22638">
    <property type="entry name" value="FlgK_D1"/>
    <property type="match status" value="1"/>
</dbReference>
<evidence type="ECO:0000256" key="7">
    <source>
        <dbReference type="RuleBase" id="RU362065"/>
    </source>
</evidence>
<gene>
    <name evidence="7" type="primary">flgK</name>
    <name evidence="11" type="ORF">Ate02nite_69800</name>
</gene>
<evidence type="ECO:0000313" key="12">
    <source>
        <dbReference type="Proteomes" id="UP000623608"/>
    </source>
</evidence>
<dbReference type="PRINTS" id="PR01005">
    <property type="entry name" value="FLGHOOKAP1"/>
</dbReference>
<dbReference type="NCBIfam" id="TIGR02492">
    <property type="entry name" value="flgK_ends"/>
    <property type="match status" value="1"/>
</dbReference>
<dbReference type="Pfam" id="PF00460">
    <property type="entry name" value="Flg_bb_rod"/>
    <property type="match status" value="1"/>
</dbReference>